<keyword evidence="1" id="KW-0812">Transmembrane</keyword>
<sequence>MDTKKKIILYSLGLVLIGIASYQYAIKRTLDTIEEYKSLEASLANTQNVSIALPRLKKQKNALDSILLLKNQPQELYQSQLLAFIQKESESNTALNLTSFLEPHIVSFDDNKLTEYSYIFKLEGDYKSLEKLFYNLSQNYPEQAASIDFRIEKEYYNSKENLTATIILTRKRIATGL</sequence>
<keyword evidence="3" id="KW-1185">Reference proteome</keyword>
<comment type="caution">
    <text evidence="2">The sequence shown here is derived from an EMBL/GenBank/DDBJ whole genome shotgun (WGS) entry which is preliminary data.</text>
</comment>
<evidence type="ECO:0000313" key="2">
    <source>
        <dbReference type="EMBL" id="MCL6220611.1"/>
    </source>
</evidence>
<dbReference type="Proteomes" id="UP001139521">
    <property type="component" value="Unassembled WGS sequence"/>
</dbReference>
<protein>
    <submittedName>
        <fullName evidence="2">Uncharacterized protein</fullName>
    </submittedName>
</protein>
<reference evidence="2" key="1">
    <citation type="submission" date="2022-01" db="EMBL/GenBank/DDBJ databases">
        <title>Genome sequencing of Zunongwangia sp. M21534 genome.</title>
        <authorList>
            <person name="Chen Y."/>
            <person name="Dong C."/>
            <person name="Shao Z."/>
        </authorList>
    </citation>
    <scope>NUCLEOTIDE SEQUENCE</scope>
    <source>
        <strain evidence="2">MCCC M21534</strain>
    </source>
</reference>
<proteinExistence type="predicted"/>
<organism evidence="2 3">
    <name type="scientific">Zunongwangia pacifica</name>
    <dbReference type="NCBI Taxonomy" id="2911062"/>
    <lineage>
        <taxon>Bacteria</taxon>
        <taxon>Pseudomonadati</taxon>
        <taxon>Bacteroidota</taxon>
        <taxon>Flavobacteriia</taxon>
        <taxon>Flavobacteriales</taxon>
        <taxon>Flavobacteriaceae</taxon>
        <taxon>Zunongwangia</taxon>
    </lineage>
</organism>
<gene>
    <name evidence="2" type="ORF">L1967_20145</name>
</gene>
<dbReference type="RefSeq" id="WP_249603302.1">
    <property type="nucleotide sequence ID" value="NZ_JAKHSK010000046.1"/>
</dbReference>
<keyword evidence="1" id="KW-1133">Transmembrane helix</keyword>
<feature type="transmembrane region" description="Helical" evidence="1">
    <location>
        <begin position="7"/>
        <end position="25"/>
    </location>
</feature>
<dbReference type="EMBL" id="JAKHSK010000046">
    <property type="protein sequence ID" value="MCL6220611.1"/>
    <property type="molecule type" value="Genomic_DNA"/>
</dbReference>
<keyword evidence="1" id="KW-0472">Membrane</keyword>
<dbReference type="AlphaFoldDB" id="A0A9X1ZUZ8"/>
<evidence type="ECO:0000256" key="1">
    <source>
        <dbReference type="SAM" id="Phobius"/>
    </source>
</evidence>
<name>A0A9X1ZUZ8_9FLAO</name>
<evidence type="ECO:0000313" key="3">
    <source>
        <dbReference type="Proteomes" id="UP001139521"/>
    </source>
</evidence>
<accession>A0A9X1ZUZ8</accession>